<reference evidence="1 2" key="1">
    <citation type="submission" date="2018-10" db="EMBL/GenBank/DDBJ databases">
        <title>A high-quality apple genome assembly.</title>
        <authorList>
            <person name="Hu J."/>
        </authorList>
    </citation>
    <scope>NUCLEOTIDE SEQUENCE [LARGE SCALE GENOMIC DNA]</scope>
    <source>
        <strain evidence="2">cv. HFTH1</strain>
        <tissue evidence="1">Young leaf</tissue>
    </source>
</reference>
<keyword evidence="2" id="KW-1185">Reference proteome</keyword>
<dbReference type="Proteomes" id="UP000290289">
    <property type="component" value="Chromosome 10"/>
</dbReference>
<sequence length="65" mass="7191">MGTQWYKEADEINDKGQLVEPPQTVARFSRGFLIGHMMEALQGKSEDGILNSISALTISRKVPLS</sequence>
<gene>
    <name evidence="1" type="ORF">DVH24_037566</name>
</gene>
<proteinExistence type="predicted"/>
<dbReference type="AlphaFoldDB" id="A0A498J393"/>
<accession>A0A498J393</accession>
<comment type="caution">
    <text evidence="1">The sequence shown here is derived from an EMBL/GenBank/DDBJ whole genome shotgun (WGS) entry which is preliminary data.</text>
</comment>
<protein>
    <submittedName>
        <fullName evidence="1">Uncharacterized protein</fullName>
    </submittedName>
</protein>
<dbReference type="EMBL" id="RDQH01000336">
    <property type="protein sequence ID" value="RXH87921.1"/>
    <property type="molecule type" value="Genomic_DNA"/>
</dbReference>
<evidence type="ECO:0000313" key="1">
    <source>
        <dbReference type="EMBL" id="RXH87921.1"/>
    </source>
</evidence>
<name>A0A498J393_MALDO</name>
<evidence type="ECO:0000313" key="2">
    <source>
        <dbReference type="Proteomes" id="UP000290289"/>
    </source>
</evidence>
<organism evidence="1 2">
    <name type="scientific">Malus domestica</name>
    <name type="common">Apple</name>
    <name type="synonym">Pyrus malus</name>
    <dbReference type="NCBI Taxonomy" id="3750"/>
    <lineage>
        <taxon>Eukaryota</taxon>
        <taxon>Viridiplantae</taxon>
        <taxon>Streptophyta</taxon>
        <taxon>Embryophyta</taxon>
        <taxon>Tracheophyta</taxon>
        <taxon>Spermatophyta</taxon>
        <taxon>Magnoliopsida</taxon>
        <taxon>eudicotyledons</taxon>
        <taxon>Gunneridae</taxon>
        <taxon>Pentapetalae</taxon>
        <taxon>rosids</taxon>
        <taxon>fabids</taxon>
        <taxon>Rosales</taxon>
        <taxon>Rosaceae</taxon>
        <taxon>Amygdaloideae</taxon>
        <taxon>Maleae</taxon>
        <taxon>Malus</taxon>
    </lineage>
</organism>